<reference evidence="2 3" key="1">
    <citation type="journal article" date="2007" name="Nature">
        <title>Evolution of genes and genomes on the Drosophila phylogeny.</title>
        <authorList>
            <consortium name="Drosophila 12 Genomes Consortium"/>
            <person name="Clark A.G."/>
            <person name="Eisen M.B."/>
            <person name="Smith D.R."/>
            <person name="Bergman C.M."/>
            <person name="Oliver B."/>
            <person name="Markow T.A."/>
            <person name="Kaufman T.C."/>
            <person name="Kellis M."/>
            <person name="Gelbart W."/>
            <person name="Iyer V.N."/>
            <person name="Pollard D.A."/>
            <person name="Sackton T.B."/>
            <person name="Larracuente A.M."/>
            <person name="Singh N.D."/>
            <person name="Abad J.P."/>
            <person name="Abt D.N."/>
            <person name="Adryan B."/>
            <person name="Aguade M."/>
            <person name="Akashi H."/>
            <person name="Anderson W.W."/>
            <person name="Aquadro C.F."/>
            <person name="Ardell D.H."/>
            <person name="Arguello R."/>
            <person name="Artieri C.G."/>
            <person name="Barbash D.A."/>
            <person name="Barker D."/>
            <person name="Barsanti P."/>
            <person name="Batterham P."/>
            <person name="Batzoglou S."/>
            <person name="Begun D."/>
            <person name="Bhutkar A."/>
            <person name="Blanco E."/>
            <person name="Bosak S.A."/>
            <person name="Bradley R.K."/>
            <person name="Brand A.D."/>
            <person name="Brent M.R."/>
            <person name="Brooks A.N."/>
            <person name="Brown R.H."/>
            <person name="Butlin R.K."/>
            <person name="Caggese C."/>
            <person name="Calvi B.R."/>
            <person name="Bernardo de Carvalho A."/>
            <person name="Caspi A."/>
            <person name="Castrezana S."/>
            <person name="Celniker S.E."/>
            <person name="Chang J.L."/>
            <person name="Chapple C."/>
            <person name="Chatterji S."/>
            <person name="Chinwalla A."/>
            <person name="Civetta A."/>
            <person name="Clifton S.W."/>
            <person name="Comeron J.M."/>
            <person name="Costello J.C."/>
            <person name="Coyne J.A."/>
            <person name="Daub J."/>
            <person name="David R.G."/>
            <person name="Delcher A.L."/>
            <person name="Delehaunty K."/>
            <person name="Do C.B."/>
            <person name="Ebling H."/>
            <person name="Edwards K."/>
            <person name="Eickbush T."/>
            <person name="Evans J.D."/>
            <person name="Filipski A."/>
            <person name="Findeiss S."/>
            <person name="Freyhult E."/>
            <person name="Fulton L."/>
            <person name="Fulton R."/>
            <person name="Garcia A.C."/>
            <person name="Gardiner A."/>
            <person name="Garfield D.A."/>
            <person name="Garvin B.E."/>
            <person name="Gibson G."/>
            <person name="Gilbert D."/>
            <person name="Gnerre S."/>
            <person name="Godfrey J."/>
            <person name="Good R."/>
            <person name="Gotea V."/>
            <person name="Gravely B."/>
            <person name="Greenberg A.J."/>
            <person name="Griffiths-Jones S."/>
            <person name="Gross S."/>
            <person name="Guigo R."/>
            <person name="Gustafson E.A."/>
            <person name="Haerty W."/>
            <person name="Hahn M.W."/>
            <person name="Halligan D.L."/>
            <person name="Halpern A.L."/>
            <person name="Halter G.M."/>
            <person name="Han M.V."/>
            <person name="Heger A."/>
            <person name="Hillier L."/>
            <person name="Hinrichs A.S."/>
            <person name="Holmes I."/>
            <person name="Hoskins R.A."/>
            <person name="Hubisz M.J."/>
            <person name="Hultmark D."/>
            <person name="Huntley M.A."/>
            <person name="Jaffe D.B."/>
            <person name="Jagadeeshan S."/>
            <person name="Jeck W.R."/>
            <person name="Johnson J."/>
            <person name="Jones C.D."/>
            <person name="Jordan W.C."/>
            <person name="Karpen G.H."/>
            <person name="Kataoka E."/>
            <person name="Keightley P.D."/>
            <person name="Kheradpour P."/>
            <person name="Kirkness E.F."/>
            <person name="Koerich L.B."/>
            <person name="Kristiansen K."/>
            <person name="Kudrna D."/>
            <person name="Kulathinal R.J."/>
            <person name="Kumar S."/>
            <person name="Kwok R."/>
            <person name="Lander E."/>
            <person name="Langley C.H."/>
            <person name="Lapoint R."/>
            <person name="Lazzaro B.P."/>
            <person name="Lee S.J."/>
            <person name="Levesque L."/>
            <person name="Li R."/>
            <person name="Lin C.F."/>
            <person name="Lin M.F."/>
            <person name="Lindblad-Toh K."/>
            <person name="Llopart A."/>
            <person name="Long M."/>
            <person name="Low L."/>
            <person name="Lozovsky E."/>
            <person name="Lu J."/>
            <person name="Luo M."/>
            <person name="Machado C.A."/>
            <person name="Makalowski W."/>
            <person name="Marzo M."/>
            <person name="Matsuda M."/>
            <person name="Matzkin L."/>
            <person name="McAllister B."/>
            <person name="McBride C.S."/>
            <person name="McKernan B."/>
            <person name="McKernan K."/>
            <person name="Mendez-Lago M."/>
            <person name="Minx P."/>
            <person name="Mollenhauer M.U."/>
            <person name="Montooth K."/>
            <person name="Mount S.M."/>
            <person name="Mu X."/>
            <person name="Myers E."/>
            <person name="Negre B."/>
            <person name="Newfeld S."/>
            <person name="Nielsen R."/>
            <person name="Noor M.A."/>
            <person name="O'Grady P."/>
            <person name="Pachter L."/>
            <person name="Papaceit M."/>
            <person name="Parisi M.J."/>
            <person name="Parisi M."/>
            <person name="Parts L."/>
            <person name="Pedersen J.S."/>
            <person name="Pesole G."/>
            <person name="Phillippy A.M."/>
            <person name="Ponting C.P."/>
            <person name="Pop M."/>
            <person name="Porcelli D."/>
            <person name="Powell J.R."/>
            <person name="Prohaska S."/>
            <person name="Pruitt K."/>
            <person name="Puig M."/>
            <person name="Quesneville H."/>
            <person name="Ram K.R."/>
            <person name="Rand D."/>
            <person name="Rasmussen M.D."/>
            <person name="Reed L.K."/>
            <person name="Reenan R."/>
            <person name="Reily A."/>
            <person name="Remington K.A."/>
            <person name="Rieger T.T."/>
            <person name="Ritchie M.G."/>
            <person name="Robin C."/>
            <person name="Rogers Y.H."/>
            <person name="Rohde C."/>
            <person name="Rozas J."/>
            <person name="Rubenfield M.J."/>
            <person name="Ruiz A."/>
            <person name="Russo S."/>
            <person name="Salzberg S.L."/>
            <person name="Sanchez-Gracia A."/>
            <person name="Saranga D.J."/>
            <person name="Sato H."/>
            <person name="Schaeffer S.W."/>
            <person name="Schatz M.C."/>
            <person name="Schlenke T."/>
            <person name="Schwartz R."/>
            <person name="Segarra C."/>
            <person name="Singh R.S."/>
            <person name="Sirot L."/>
            <person name="Sirota M."/>
            <person name="Sisneros N.B."/>
            <person name="Smith C.D."/>
            <person name="Smith T.F."/>
            <person name="Spieth J."/>
            <person name="Stage D.E."/>
            <person name="Stark A."/>
            <person name="Stephan W."/>
            <person name="Strausberg R.L."/>
            <person name="Strempel S."/>
            <person name="Sturgill D."/>
            <person name="Sutton G."/>
            <person name="Sutton G.G."/>
            <person name="Tao W."/>
            <person name="Teichmann S."/>
            <person name="Tobari Y.N."/>
            <person name="Tomimura Y."/>
            <person name="Tsolas J.M."/>
            <person name="Valente V.L."/>
            <person name="Venter E."/>
            <person name="Venter J.C."/>
            <person name="Vicario S."/>
            <person name="Vieira F.G."/>
            <person name="Vilella A.J."/>
            <person name="Villasante A."/>
            <person name="Walenz B."/>
            <person name="Wang J."/>
            <person name="Wasserman M."/>
            <person name="Watts T."/>
            <person name="Wilson D."/>
            <person name="Wilson R.K."/>
            <person name="Wing R.A."/>
            <person name="Wolfner M.F."/>
            <person name="Wong A."/>
            <person name="Wong G.K."/>
            <person name="Wu C.I."/>
            <person name="Wu G."/>
            <person name="Yamamoto D."/>
            <person name="Yang H.P."/>
            <person name="Yang S.P."/>
            <person name="Yorke J.A."/>
            <person name="Yoshida K."/>
            <person name="Zdobnov E."/>
            <person name="Zhang P."/>
            <person name="Zhang Y."/>
            <person name="Zimin A.V."/>
            <person name="Baldwin J."/>
            <person name="Abdouelleil A."/>
            <person name="Abdulkadir J."/>
            <person name="Abebe A."/>
            <person name="Abera B."/>
            <person name="Abreu J."/>
            <person name="Acer S.C."/>
            <person name="Aftuck L."/>
            <person name="Alexander A."/>
            <person name="An P."/>
            <person name="Anderson E."/>
            <person name="Anderson S."/>
            <person name="Arachi H."/>
            <person name="Azer M."/>
            <person name="Bachantsang P."/>
            <person name="Barry A."/>
            <person name="Bayul T."/>
            <person name="Berlin A."/>
            <person name="Bessette D."/>
            <person name="Bloom T."/>
            <person name="Blye J."/>
            <person name="Boguslavskiy L."/>
            <person name="Bonnet C."/>
            <person name="Boukhgalter B."/>
            <person name="Bourzgui I."/>
            <person name="Brown A."/>
            <person name="Cahill P."/>
            <person name="Channer S."/>
            <person name="Cheshatsang Y."/>
            <person name="Chuda L."/>
            <person name="Citroen M."/>
            <person name="Collymore A."/>
            <person name="Cooke P."/>
            <person name="Costello M."/>
            <person name="D'Aco K."/>
            <person name="Daza R."/>
            <person name="De Haan G."/>
            <person name="DeGray S."/>
            <person name="DeMaso C."/>
            <person name="Dhargay N."/>
            <person name="Dooley K."/>
            <person name="Dooley E."/>
            <person name="Doricent M."/>
            <person name="Dorje P."/>
            <person name="Dorjee K."/>
            <person name="Dupes A."/>
            <person name="Elong R."/>
            <person name="Falk J."/>
            <person name="Farina A."/>
            <person name="Faro S."/>
            <person name="Ferguson D."/>
            <person name="Fisher S."/>
            <person name="Foley C.D."/>
            <person name="Franke A."/>
            <person name="Friedrich D."/>
            <person name="Gadbois L."/>
            <person name="Gearin G."/>
            <person name="Gearin C.R."/>
            <person name="Giannoukos G."/>
            <person name="Goode T."/>
            <person name="Graham J."/>
            <person name="Grandbois E."/>
            <person name="Grewal S."/>
            <person name="Gyaltsen K."/>
            <person name="Hafez N."/>
            <person name="Hagos B."/>
            <person name="Hall J."/>
            <person name="Henson C."/>
            <person name="Hollinger A."/>
            <person name="Honan T."/>
            <person name="Huard M.D."/>
            <person name="Hughes L."/>
            <person name="Hurhula B."/>
            <person name="Husby M.E."/>
            <person name="Kamat A."/>
            <person name="Kanga B."/>
            <person name="Kashin S."/>
            <person name="Khazanovich D."/>
            <person name="Kisner P."/>
            <person name="Lance K."/>
            <person name="Lara M."/>
            <person name="Lee W."/>
            <person name="Lennon N."/>
            <person name="Letendre F."/>
            <person name="LeVine R."/>
            <person name="Lipovsky A."/>
            <person name="Liu X."/>
            <person name="Liu J."/>
            <person name="Liu S."/>
            <person name="Lokyitsang T."/>
            <person name="Lokyitsang Y."/>
            <person name="Lubonja R."/>
            <person name="Lui A."/>
            <person name="MacDonald P."/>
            <person name="Magnisalis V."/>
            <person name="Maru K."/>
            <person name="Matthews C."/>
            <person name="McCusker W."/>
            <person name="McDonough S."/>
            <person name="Mehta T."/>
            <person name="Meldrim J."/>
            <person name="Meneus L."/>
            <person name="Mihai O."/>
            <person name="Mihalev A."/>
            <person name="Mihova T."/>
            <person name="Mittelman R."/>
            <person name="Mlenga V."/>
            <person name="Montmayeur A."/>
            <person name="Mulrain L."/>
            <person name="Navidi A."/>
            <person name="Naylor J."/>
            <person name="Negash T."/>
            <person name="Nguyen T."/>
            <person name="Nguyen N."/>
            <person name="Nicol R."/>
            <person name="Norbu C."/>
            <person name="Norbu N."/>
            <person name="Novod N."/>
            <person name="O'Neill B."/>
            <person name="Osman S."/>
            <person name="Markiewicz E."/>
            <person name="Oyono O.L."/>
            <person name="Patti C."/>
            <person name="Phunkhang P."/>
            <person name="Pierre F."/>
            <person name="Priest M."/>
            <person name="Raghuraman S."/>
            <person name="Rege F."/>
            <person name="Reyes R."/>
            <person name="Rise C."/>
            <person name="Rogov P."/>
            <person name="Ross K."/>
            <person name="Ryan E."/>
            <person name="Settipalli S."/>
            <person name="Shea T."/>
            <person name="Sherpa N."/>
            <person name="Shi L."/>
            <person name="Shih D."/>
            <person name="Sparrow T."/>
            <person name="Spaulding J."/>
            <person name="Stalker J."/>
            <person name="Stange-Thomann N."/>
            <person name="Stavropoulos S."/>
            <person name="Stone C."/>
            <person name="Strader C."/>
            <person name="Tesfaye S."/>
            <person name="Thomson T."/>
            <person name="Thoulutsang Y."/>
            <person name="Thoulutsang D."/>
            <person name="Topham K."/>
            <person name="Topping I."/>
            <person name="Tsamla T."/>
            <person name="Vassiliev H."/>
            <person name="Vo A."/>
            <person name="Wangchuk T."/>
            <person name="Wangdi T."/>
            <person name="Weiand M."/>
            <person name="Wilkinson J."/>
            <person name="Wilson A."/>
            <person name="Yadav S."/>
            <person name="Young G."/>
            <person name="Yu Q."/>
            <person name="Zembek L."/>
            <person name="Zhong D."/>
            <person name="Zimmer A."/>
            <person name="Zwirko Z."/>
            <person name="Jaffe D.B."/>
            <person name="Alvarez P."/>
            <person name="Brockman W."/>
            <person name="Butler J."/>
            <person name="Chin C."/>
            <person name="Gnerre S."/>
            <person name="Grabherr M."/>
            <person name="Kleber M."/>
            <person name="Mauceli E."/>
            <person name="MacCallum I."/>
        </authorList>
    </citation>
    <scope>NUCLEOTIDE SEQUENCE [LARGE SCALE GENOMIC DNA]</scope>
    <source>
        <strain evidence="3">Tucson 14024-0371.13</strain>
    </source>
</reference>
<protein>
    <submittedName>
        <fullName evidence="2">Uncharacterized protein</fullName>
    </submittedName>
</protein>
<dbReference type="GeneID" id="26513742"/>
<accession>A0A0P8ZMM9</accession>
<keyword evidence="1" id="KW-0812">Transmembrane</keyword>
<name>A0A0P8ZMM9_DROAN</name>
<dbReference type="EMBL" id="CH902619">
    <property type="protein sequence ID" value="KPU76003.1"/>
    <property type="molecule type" value="Genomic_DNA"/>
</dbReference>
<keyword evidence="1" id="KW-1133">Transmembrane helix</keyword>
<organism evidence="2 3">
    <name type="scientific">Drosophila ananassae</name>
    <name type="common">Fruit fly</name>
    <dbReference type="NCBI Taxonomy" id="7217"/>
    <lineage>
        <taxon>Eukaryota</taxon>
        <taxon>Metazoa</taxon>
        <taxon>Ecdysozoa</taxon>
        <taxon>Arthropoda</taxon>
        <taxon>Hexapoda</taxon>
        <taxon>Insecta</taxon>
        <taxon>Pterygota</taxon>
        <taxon>Neoptera</taxon>
        <taxon>Endopterygota</taxon>
        <taxon>Diptera</taxon>
        <taxon>Brachycera</taxon>
        <taxon>Muscomorpha</taxon>
        <taxon>Ephydroidea</taxon>
        <taxon>Drosophilidae</taxon>
        <taxon>Drosophila</taxon>
        <taxon>Sophophora</taxon>
    </lineage>
</organism>
<feature type="transmembrane region" description="Helical" evidence="1">
    <location>
        <begin position="67"/>
        <end position="87"/>
    </location>
</feature>
<proteinExistence type="predicted"/>
<evidence type="ECO:0000313" key="2">
    <source>
        <dbReference type="EMBL" id="KPU76003.1"/>
    </source>
</evidence>
<gene>
    <name evidence="2" type="primary">Dana\GF26333</name>
    <name evidence="2" type="ORF">GF26333</name>
</gene>
<dbReference type="InParanoid" id="A0A0P8ZMM9"/>
<dbReference type="KEGG" id="dan:26513742"/>
<keyword evidence="1" id="KW-0472">Membrane</keyword>
<evidence type="ECO:0000256" key="1">
    <source>
        <dbReference type="SAM" id="Phobius"/>
    </source>
</evidence>
<dbReference type="Proteomes" id="UP000007801">
    <property type="component" value="Unassembled WGS sequence"/>
</dbReference>
<dbReference type="OrthoDB" id="7831973at2759"/>
<sequence>MRVAQKMLIKAWPPAGRILKVKLHAPANRGVHPPNAKAAKDPFKNPNSWQSMREFFLHPMTWDKNNGYFNVVLGLAIFGFCFFNSCAPCEHDRREKSARPPVAPFQGKDN</sequence>
<keyword evidence="3" id="KW-1185">Reference proteome</keyword>
<dbReference type="AlphaFoldDB" id="A0A0P8ZMM9"/>
<evidence type="ECO:0000313" key="3">
    <source>
        <dbReference type="Proteomes" id="UP000007801"/>
    </source>
</evidence>